<protein>
    <submittedName>
        <fullName evidence="3">Broad specificity phosphatase PhoE</fullName>
    </submittedName>
</protein>
<dbReference type="AlphaFoldDB" id="A0A7W7QDI6"/>
<gene>
    <name evidence="3" type="ORF">FHR82_007386</name>
</gene>
<name>A0A7W7QDI6_9PSEU</name>
<organism evidence="3 4">
    <name type="scientific">Actinophytocola algeriensis</name>
    <dbReference type="NCBI Taxonomy" id="1768010"/>
    <lineage>
        <taxon>Bacteria</taxon>
        <taxon>Bacillati</taxon>
        <taxon>Actinomycetota</taxon>
        <taxon>Actinomycetes</taxon>
        <taxon>Pseudonocardiales</taxon>
        <taxon>Pseudonocardiaceae</taxon>
    </lineage>
</organism>
<dbReference type="PANTHER" id="PTHR46192">
    <property type="entry name" value="BROAD-RANGE ACID PHOSPHATASE DET1"/>
    <property type="match status" value="1"/>
</dbReference>
<feature type="active site" description="Proton donor/acceptor" evidence="1">
    <location>
        <position position="85"/>
    </location>
</feature>
<evidence type="ECO:0000256" key="1">
    <source>
        <dbReference type="PIRSR" id="PIRSR613078-1"/>
    </source>
</evidence>
<dbReference type="InterPro" id="IPR052765">
    <property type="entry name" value="PGM-Related"/>
</dbReference>
<dbReference type="RefSeq" id="WP_184815167.1">
    <property type="nucleotide sequence ID" value="NZ_JACHJQ010000009.1"/>
</dbReference>
<comment type="caution">
    <text evidence="3">The sequence shown here is derived from an EMBL/GenBank/DDBJ whole genome shotgun (WGS) entry which is preliminary data.</text>
</comment>
<dbReference type="Gene3D" id="3.40.50.1240">
    <property type="entry name" value="Phosphoglycerate mutase-like"/>
    <property type="match status" value="1"/>
</dbReference>
<reference evidence="3 4" key="1">
    <citation type="submission" date="2020-08" db="EMBL/GenBank/DDBJ databases">
        <title>Genomic Encyclopedia of Type Strains, Phase III (KMG-III): the genomes of soil and plant-associated and newly described type strains.</title>
        <authorList>
            <person name="Whitman W."/>
        </authorList>
    </citation>
    <scope>NUCLEOTIDE SEQUENCE [LARGE SCALE GENOMIC DNA]</scope>
    <source>
        <strain evidence="3 4">CECT 8960</strain>
    </source>
</reference>
<sequence length="218" mass="24891">MRIILLRHAESLGNVDELAYTRTPDHALPLTARGESQARAAGPAVRGLLHGPAAAYVSPYIRAQRTFALLDVPTERVIPEPRLREQDWGNLQDPVEQELEKRRRNEFGHFFYRLPHGESGADVDDRVASFLNELEIRIAKDPSHPNTVVVVSHGLTMRLLCRRMFSWSIDLFESLSNPEHCAIRVLDHDGTRWHLNEPFTQWRDSPDGTKQLADLPQH</sequence>
<proteinExistence type="predicted"/>
<dbReference type="SMART" id="SM00855">
    <property type="entry name" value="PGAM"/>
    <property type="match status" value="1"/>
</dbReference>
<evidence type="ECO:0000256" key="2">
    <source>
        <dbReference type="PIRSR" id="PIRSR613078-2"/>
    </source>
</evidence>
<feature type="active site" description="Tele-phosphohistidine intermediate" evidence="1">
    <location>
        <position position="8"/>
    </location>
</feature>
<dbReference type="Proteomes" id="UP000520767">
    <property type="component" value="Unassembled WGS sequence"/>
</dbReference>
<dbReference type="InterPro" id="IPR013078">
    <property type="entry name" value="His_Pase_superF_clade-1"/>
</dbReference>
<dbReference type="CDD" id="cd07067">
    <property type="entry name" value="HP_PGM_like"/>
    <property type="match status" value="1"/>
</dbReference>
<feature type="binding site" evidence="2">
    <location>
        <begin position="7"/>
        <end position="14"/>
    </location>
    <ligand>
        <name>substrate</name>
    </ligand>
</feature>
<dbReference type="InterPro" id="IPR029033">
    <property type="entry name" value="His_PPase_superfam"/>
</dbReference>
<evidence type="ECO:0000313" key="3">
    <source>
        <dbReference type="EMBL" id="MBB4911126.1"/>
    </source>
</evidence>
<keyword evidence="4" id="KW-1185">Reference proteome</keyword>
<dbReference type="EMBL" id="JACHJQ010000009">
    <property type="protein sequence ID" value="MBB4911126.1"/>
    <property type="molecule type" value="Genomic_DNA"/>
</dbReference>
<dbReference type="SUPFAM" id="SSF53254">
    <property type="entry name" value="Phosphoglycerate mutase-like"/>
    <property type="match status" value="1"/>
</dbReference>
<dbReference type="Pfam" id="PF00300">
    <property type="entry name" value="His_Phos_1"/>
    <property type="match status" value="1"/>
</dbReference>
<accession>A0A7W7QDI6</accession>
<evidence type="ECO:0000313" key="4">
    <source>
        <dbReference type="Proteomes" id="UP000520767"/>
    </source>
</evidence>
<feature type="binding site" evidence="2">
    <location>
        <position position="62"/>
    </location>
    <ligand>
        <name>substrate</name>
    </ligand>
</feature>